<evidence type="ECO:0000256" key="2">
    <source>
        <dbReference type="ARBA" id="ARBA00022801"/>
    </source>
</evidence>
<dbReference type="OrthoDB" id="432381at2759"/>
<dbReference type="GO" id="GO:0045437">
    <property type="term" value="F:uridine nucleosidase activity"/>
    <property type="evidence" value="ECO:0007669"/>
    <property type="project" value="UniProtKB-ARBA"/>
</dbReference>
<dbReference type="AlphaFoldDB" id="A0A9P6CG97"/>
<keyword evidence="3" id="KW-0326">Glycosidase</keyword>
<dbReference type="GO" id="GO:0008477">
    <property type="term" value="F:purine nucleosidase activity"/>
    <property type="evidence" value="ECO:0007669"/>
    <property type="project" value="TreeGrafter"/>
</dbReference>
<comment type="similarity">
    <text evidence="1">Belongs to the IUNH family.</text>
</comment>
<comment type="caution">
    <text evidence="5">The sequence shown here is derived from an EMBL/GenBank/DDBJ whole genome shotgun (WGS) entry which is preliminary data.</text>
</comment>
<sequence>MKYVWLDCDPGHDDAIAILLAIHCSNIHLLGVSTTHGNTTSESTAINAARCLLAFGAQPHVRVYPGASKPLLITARYDAEIHGPDGLGGVEGLPPVDSPDVLSRIAIDADGSTVRALEGLSQSIKETWKKGSGHKVSIISSGPMTNIALFISAYPDLLDGVDEFVFMGGGVGMGNRSATAEFNILCDPHAAQIVLDSPIKTTMIPINVSHMAIVTKHLHAQLLSPGAALDTATLPSPSTNLRHTLSTLITFFADAYKAVFSFNDGPPLHDALTVAYVSSPDLFTTVRRRVDIELTGSHSTGETVVDVWNYRSCDDTWGPTGKNCLVAQSVQVEKFFDMLLECVTRCDRVSPINFAL</sequence>
<dbReference type="GO" id="GO:0005829">
    <property type="term" value="C:cytosol"/>
    <property type="evidence" value="ECO:0007669"/>
    <property type="project" value="TreeGrafter"/>
</dbReference>
<dbReference type="PANTHER" id="PTHR12304:SF4">
    <property type="entry name" value="URIDINE NUCLEOSIDASE"/>
    <property type="match status" value="1"/>
</dbReference>
<proteinExistence type="inferred from homology"/>
<dbReference type="EMBL" id="MU150251">
    <property type="protein sequence ID" value="KAF9464842.1"/>
    <property type="molecule type" value="Genomic_DNA"/>
</dbReference>
<evidence type="ECO:0000256" key="1">
    <source>
        <dbReference type="ARBA" id="ARBA00009176"/>
    </source>
</evidence>
<evidence type="ECO:0000259" key="4">
    <source>
        <dbReference type="Pfam" id="PF01156"/>
    </source>
</evidence>
<accession>A0A9P6CG97</accession>
<dbReference type="InterPro" id="IPR001910">
    <property type="entry name" value="Inosine/uridine_hydrolase_dom"/>
</dbReference>
<feature type="domain" description="Inosine/uridine-preferring nucleoside hydrolase" evidence="4">
    <location>
        <begin position="4"/>
        <end position="337"/>
    </location>
</feature>
<gene>
    <name evidence="5" type="ORF">BDZ94DRAFT_1320715</name>
</gene>
<dbReference type="InterPro" id="IPR023186">
    <property type="entry name" value="IUNH"/>
</dbReference>
<protein>
    <submittedName>
        <fullName evidence="5">Inosine/uridine-preferring nucleoside hydrolase domain-containing protein</fullName>
    </submittedName>
</protein>
<dbReference type="Gene3D" id="3.90.245.10">
    <property type="entry name" value="Ribonucleoside hydrolase-like"/>
    <property type="match status" value="1"/>
</dbReference>
<name>A0A9P6CG97_9AGAR</name>
<dbReference type="GO" id="GO:0006152">
    <property type="term" value="P:purine nucleoside catabolic process"/>
    <property type="evidence" value="ECO:0007669"/>
    <property type="project" value="TreeGrafter"/>
</dbReference>
<dbReference type="InterPro" id="IPR036452">
    <property type="entry name" value="Ribo_hydro-like"/>
</dbReference>
<evidence type="ECO:0000313" key="5">
    <source>
        <dbReference type="EMBL" id="KAF9464842.1"/>
    </source>
</evidence>
<dbReference type="InterPro" id="IPR015910">
    <property type="entry name" value="I/U_nuclsd_hydro_CS"/>
</dbReference>
<dbReference type="SUPFAM" id="SSF53590">
    <property type="entry name" value="Nucleoside hydrolase"/>
    <property type="match status" value="1"/>
</dbReference>
<reference evidence="5" key="1">
    <citation type="submission" date="2020-11" db="EMBL/GenBank/DDBJ databases">
        <authorList>
            <consortium name="DOE Joint Genome Institute"/>
            <person name="Ahrendt S."/>
            <person name="Riley R."/>
            <person name="Andreopoulos W."/>
            <person name="Labutti K."/>
            <person name="Pangilinan J."/>
            <person name="Ruiz-Duenas F.J."/>
            <person name="Barrasa J.M."/>
            <person name="Sanchez-Garcia M."/>
            <person name="Camarero S."/>
            <person name="Miyauchi S."/>
            <person name="Serrano A."/>
            <person name="Linde D."/>
            <person name="Babiker R."/>
            <person name="Drula E."/>
            <person name="Ayuso-Fernandez I."/>
            <person name="Pacheco R."/>
            <person name="Padilla G."/>
            <person name="Ferreira P."/>
            <person name="Barriuso J."/>
            <person name="Kellner H."/>
            <person name="Castanera R."/>
            <person name="Alfaro M."/>
            <person name="Ramirez L."/>
            <person name="Pisabarro A.G."/>
            <person name="Kuo A."/>
            <person name="Tritt A."/>
            <person name="Lipzen A."/>
            <person name="He G."/>
            <person name="Yan M."/>
            <person name="Ng V."/>
            <person name="Cullen D."/>
            <person name="Martin F."/>
            <person name="Rosso M.-N."/>
            <person name="Henrissat B."/>
            <person name="Hibbett D."/>
            <person name="Martinez A.T."/>
            <person name="Grigoriev I.V."/>
        </authorList>
    </citation>
    <scope>NUCLEOTIDE SEQUENCE</scope>
    <source>
        <strain evidence="5">CBS 247.69</strain>
    </source>
</reference>
<dbReference type="Pfam" id="PF01156">
    <property type="entry name" value="IU_nuc_hydro"/>
    <property type="match status" value="1"/>
</dbReference>
<evidence type="ECO:0000256" key="3">
    <source>
        <dbReference type="ARBA" id="ARBA00023295"/>
    </source>
</evidence>
<keyword evidence="6" id="KW-1185">Reference proteome</keyword>
<keyword evidence="2 5" id="KW-0378">Hydrolase</keyword>
<evidence type="ECO:0000313" key="6">
    <source>
        <dbReference type="Proteomes" id="UP000807353"/>
    </source>
</evidence>
<dbReference type="Proteomes" id="UP000807353">
    <property type="component" value="Unassembled WGS sequence"/>
</dbReference>
<dbReference type="PROSITE" id="PS01247">
    <property type="entry name" value="IUNH"/>
    <property type="match status" value="1"/>
</dbReference>
<organism evidence="5 6">
    <name type="scientific">Collybia nuda</name>
    <dbReference type="NCBI Taxonomy" id="64659"/>
    <lineage>
        <taxon>Eukaryota</taxon>
        <taxon>Fungi</taxon>
        <taxon>Dikarya</taxon>
        <taxon>Basidiomycota</taxon>
        <taxon>Agaricomycotina</taxon>
        <taxon>Agaricomycetes</taxon>
        <taxon>Agaricomycetidae</taxon>
        <taxon>Agaricales</taxon>
        <taxon>Tricholomatineae</taxon>
        <taxon>Clitocybaceae</taxon>
        <taxon>Collybia</taxon>
    </lineage>
</organism>
<dbReference type="PANTHER" id="PTHR12304">
    <property type="entry name" value="INOSINE-URIDINE PREFERRING NUCLEOSIDE HYDROLASE"/>
    <property type="match status" value="1"/>
</dbReference>